<proteinExistence type="predicted"/>
<dbReference type="AlphaFoldDB" id="A0A6S7LAJ3"/>
<dbReference type="EMBL" id="CACRXK020016235">
    <property type="protein sequence ID" value="CAB4029539.1"/>
    <property type="molecule type" value="Genomic_DNA"/>
</dbReference>
<name>A0A6S7LAJ3_PARCT</name>
<dbReference type="Proteomes" id="UP001152795">
    <property type="component" value="Unassembled WGS sequence"/>
</dbReference>
<evidence type="ECO:0000313" key="2">
    <source>
        <dbReference type="Proteomes" id="UP001152795"/>
    </source>
</evidence>
<organism evidence="1 2">
    <name type="scientific">Paramuricea clavata</name>
    <name type="common">Red gorgonian</name>
    <name type="synonym">Violescent sea-whip</name>
    <dbReference type="NCBI Taxonomy" id="317549"/>
    <lineage>
        <taxon>Eukaryota</taxon>
        <taxon>Metazoa</taxon>
        <taxon>Cnidaria</taxon>
        <taxon>Anthozoa</taxon>
        <taxon>Octocorallia</taxon>
        <taxon>Malacalcyonacea</taxon>
        <taxon>Plexauridae</taxon>
        <taxon>Paramuricea</taxon>
    </lineage>
</organism>
<accession>A0A6S7LAJ3</accession>
<sequence length="182" mass="20609">MLDKPVITTLSNPKIGELKKQFPHLRGPCFDNEDEREQLIHLIRGGGDLSRIKTSTCRVGDVNQPVAEKTTFGSTVMGPGKNESRISYFAKPLQEDYEKLCNLDVLGLQDHLMGDQNMVHEKFKESLQRNPDGSYITCLPWKPVHLPLKDNTTSAKARLGRLLKKLEGDPDSLRQYHNIIQD</sequence>
<comment type="caution">
    <text evidence="1">The sequence shown here is derived from an EMBL/GenBank/DDBJ whole genome shotgun (WGS) entry which is preliminary data.</text>
</comment>
<keyword evidence="2" id="KW-1185">Reference proteome</keyword>
<reference evidence="1" key="1">
    <citation type="submission" date="2020-04" db="EMBL/GenBank/DDBJ databases">
        <authorList>
            <person name="Alioto T."/>
            <person name="Alioto T."/>
            <person name="Gomez Garrido J."/>
        </authorList>
    </citation>
    <scope>NUCLEOTIDE SEQUENCE</scope>
    <source>
        <strain evidence="1">A484AB</strain>
    </source>
</reference>
<protein>
    <submittedName>
        <fullName evidence="1">Uncharacterized protein</fullName>
    </submittedName>
</protein>
<gene>
    <name evidence="1" type="ORF">PACLA_8A036421</name>
</gene>
<evidence type="ECO:0000313" key="1">
    <source>
        <dbReference type="EMBL" id="CAB4029539.1"/>
    </source>
</evidence>